<reference evidence="6 7" key="1">
    <citation type="submission" date="2020-09" db="EMBL/GenBank/DDBJ databases">
        <title>De no assembly of potato wild relative species, Solanum commersonii.</title>
        <authorList>
            <person name="Cho K."/>
        </authorList>
    </citation>
    <scope>NUCLEOTIDE SEQUENCE [LARGE SCALE GENOMIC DNA]</scope>
    <source>
        <strain evidence="6">LZ3.2</strain>
        <tissue evidence="6">Leaf</tissue>
    </source>
</reference>
<dbReference type="PANTHER" id="PTHR31953">
    <property type="entry name" value="BETA-FRUCTOFURANOSIDASE, INSOLUBLE ISOENZYME CWINV1-RELATED"/>
    <property type="match status" value="1"/>
</dbReference>
<feature type="chain" id="PRO_5039955202" description="Glycosyl hydrolase family 32 N-terminal domain-containing protein" evidence="4">
    <location>
        <begin position="32"/>
        <end position="202"/>
    </location>
</feature>
<dbReference type="SMART" id="SM00640">
    <property type="entry name" value="Glyco_32"/>
    <property type="match status" value="1"/>
</dbReference>
<accession>A0A9J5X4A4</accession>
<evidence type="ECO:0000313" key="6">
    <source>
        <dbReference type="EMBL" id="KAG5583113.1"/>
    </source>
</evidence>
<comment type="caution">
    <text evidence="6">The sequence shown here is derived from an EMBL/GenBank/DDBJ whole genome shotgun (WGS) entry which is preliminary data.</text>
</comment>
<dbReference type="InterPro" id="IPR001362">
    <property type="entry name" value="Glyco_hydro_32"/>
</dbReference>
<protein>
    <recommendedName>
        <fullName evidence="5">Glycosyl hydrolase family 32 N-terminal domain-containing protein</fullName>
    </recommendedName>
</protein>
<dbReference type="InterPro" id="IPR050551">
    <property type="entry name" value="Fructan_Metab_Enzymes"/>
</dbReference>
<gene>
    <name evidence="6" type="ORF">H5410_053740</name>
</gene>
<feature type="domain" description="Glycosyl hydrolase family 32 N-terminal" evidence="5">
    <location>
        <begin position="56"/>
        <end position="194"/>
    </location>
</feature>
<dbReference type="InterPro" id="IPR023296">
    <property type="entry name" value="Glyco_hydro_beta-prop_sf"/>
</dbReference>
<dbReference type="Gene3D" id="2.115.10.20">
    <property type="entry name" value="Glycosyl hydrolase domain, family 43"/>
    <property type="match status" value="1"/>
</dbReference>
<evidence type="ECO:0000259" key="5">
    <source>
        <dbReference type="Pfam" id="PF00251"/>
    </source>
</evidence>
<dbReference type="Pfam" id="PF00251">
    <property type="entry name" value="Glyco_hydro_32N"/>
    <property type="match status" value="1"/>
</dbReference>
<dbReference type="SUPFAM" id="SSF75005">
    <property type="entry name" value="Arabinanase/levansucrase/invertase"/>
    <property type="match status" value="1"/>
</dbReference>
<evidence type="ECO:0000256" key="4">
    <source>
        <dbReference type="SAM" id="SignalP"/>
    </source>
</evidence>
<keyword evidence="2" id="KW-0378">Hydrolase</keyword>
<dbReference type="Proteomes" id="UP000824120">
    <property type="component" value="Chromosome 10"/>
</dbReference>
<dbReference type="EMBL" id="JACXVP010000010">
    <property type="protein sequence ID" value="KAG5583113.1"/>
    <property type="molecule type" value="Genomic_DNA"/>
</dbReference>
<evidence type="ECO:0000256" key="1">
    <source>
        <dbReference type="ARBA" id="ARBA00009902"/>
    </source>
</evidence>
<evidence type="ECO:0000256" key="2">
    <source>
        <dbReference type="ARBA" id="ARBA00022801"/>
    </source>
</evidence>
<feature type="signal peptide" evidence="4">
    <location>
        <begin position="1"/>
        <end position="31"/>
    </location>
</feature>
<evidence type="ECO:0000313" key="7">
    <source>
        <dbReference type="Proteomes" id="UP000824120"/>
    </source>
</evidence>
<evidence type="ECO:0000256" key="3">
    <source>
        <dbReference type="ARBA" id="ARBA00023295"/>
    </source>
</evidence>
<dbReference type="OrthoDB" id="202537at2759"/>
<keyword evidence="3" id="KW-0326">Glycosidase</keyword>
<name>A0A9J5X4A4_SOLCO</name>
<dbReference type="AlphaFoldDB" id="A0A9J5X4A4"/>
<keyword evidence="4" id="KW-0732">Signal</keyword>
<sequence length="202" mass="22830">MDCLKKSSLFSLPFFLLYFSIILSFNNGVNASHKVFPGLQSTSTVDVKNVHRTGYHFQPPKNWINAPMYFNGVYHLFYQCNPYGSVWGNIVWAHSVSTDLINWIPLEPGIYPSEVFDKYGTWSGSATILPNNKPIILYTGIVDAKNTQVQNYAIPANLSDPFLRKWIKPDNNPLIVADVSINRPNSVTQPHVGWVRMVIGEP</sequence>
<proteinExistence type="inferred from homology"/>
<dbReference type="InterPro" id="IPR013148">
    <property type="entry name" value="Glyco_hydro_32_N"/>
</dbReference>
<organism evidence="6 7">
    <name type="scientific">Solanum commersonii</name>
    <name type="common">Commerson's wild potato</name>
    <name type="synonym">Commerson's nightshade</name>
    <dbReference type="NCBI Taxonomy" id="4109"/>
    <lineage>
        <taxon>Eukaryota</taxon>
        <taxon>Viridiplantae</taxon>
        <taxon>Streptophyta</taxon>
        <taxon>Embryophyta</taxon>
        <taxon>Tracheophyta</taxon>
        <taxon>Spermatophyta</taxon>
        <taxon>Magnoliopsida</taxon>
        <taxon>eudicotyledons</taxon>
        <taxon>Gunneridae</taxon>
        <taxon>Pentapetalae</taxon>
        <taxon>asterids</taxon>
        <taxon>lamiids</taxon>
        <taxon>Solanales</taxon>
        <taxon>Solanaceae</taxon>
        <taxon>Solanoideae</taxon>
        <taxon>Solaneae</taxon>
        <taxon>Solanum</taxon>
    </lineage>
</organism>
<keyword evidence="7" id="KW-1185">Reference proteome</keyword>
<comment type="similarity">
    <text evidence="1">Belongs to the glycosyl hydrolase 32 family.</text>
</comment>
<dbReference type="GO" id="GO:0004553">
    <property type="term" value="F:hydrolase activity, hydrolyzing O-glycosyl compounds"/>
    <property type="evidence" value="ECO:0007669"/>
    <property type="project" value="InterPro"/>
</dbReference>
<dbReference type="GO" id="GO:0005975">
    <property type="term" value="P:carbohydrate metabolic process"/>
    <property type="evidence" value="ECO:0007669"/>
    <property type="project" value="InterPro"/>
</dbReference>